<dbReference type="InterPro" id="IPR029063">
    <property type="entry name" value="SAM-dependent_MTases_sf"/>
</dbReference>
<evidence type="ECO:0000313" key="2">
    <source>
        <dbReference type="Proteomes" id="UP000612899"/>
    </source>
</evidence>
<organism evidence="1 2">
    <name type="scientific">Rhizocola hellebori</name>
    <dbReference type="NCBI Taxonomy" id="1392758"/>
    <lineage>
        <taxon>Bacteria</taxon>
        <taxon>Bacillati</taxon>
        <taxon>Actinomycetota</taxon>
        <taxon>Actinomycetes</taxon>
        <taxon>Micromonosporales</taxon>
        <taxon>Micromonosporaceae</taxon>
        <taxon>Rhizocola</taxon>
    </lineage>
</organism>
<accession>A0A8J3Q5L0</accession>
<keyword evidence="2" id="KW-1185">Reference proteome</keyword>
<proteinExistence type="predicted"/>
<dbReference type="AlphaFoldDB" id="A0A8J3Q5L0"/>
<evidence type="ECO:0000313" key="1">
    <source>
        <dbReference type="EMBL" id="GIH04443.1"/>
    </source>
</evidence>
<dbReference type="RefSeq" id="WP_203908315.1">
    <property type="nucleotide sequence ID" value="NZ_BONY01000012.1"/>
</dbReference>
<protein>
    <submittedName>
        <fullName evidence="1">Uncharacterized protein</fullName>
    </submittedName>
</protein>
<sequence>MRADYTEIFQHEATVAKYEHVVFAPDSYAWAINKRQRRYLRGLVKRAFPYRRPVQHDFACGTGRAIRILHGLVRSAHGYDTSEPMLAKAGELGSFADLHLVSASGETPEPIGTDPPALVTVFRLLLNVEDEVRERAIDFAAKALRNYDAGLLVVENHGNRQSVRHLRHQRHAGSPWFAELDHVEIAELLDRHGFTVVERRGFALFSRGWYGNRWLRPLAQVTDDLCARTGWLSRWAVNVLYVARRTK</sequence>
<gene>
    <name evidence="1" type="ORF">Rhe02_25100</name>
</gene>
<dbReference type="Proteomes" id="UP000612899">
    <property type="component" value="Unassembled WGS sequence"/>
</dbReference>
<dbReference type="Pfam" id="PF13489">
    <property type="entry name" value="Methyltransf_23"/>
    <property type="match status" value="1"/>
</dbReference>
<name>A0A8J3Q5L0_9ACTN</name>
<dbReference type="SUPFAM" id="SSF53335">
    <property type="entry name" value="S-adenosyl-L-methionine-dependent methyltransferases"/>
    <property type="match status" value="1"/>
</dbReference>
<dbReference type="Gene3D" id="3.40.50.150">
    <property type="entry name" value="Vaccinia Virus protein VP39"/>
    <property type="match status" value="1"/>
</dbReference>
<comment type="caution">
    <text evidence="1">The sequence shown here is derived from an EMBL/GenBank/DDBJ whole genome shotgun (WGS) entry which is preliminary data.</text>
</comment>
<reference evidence="1" key="1">
    <citation type="submission" date="2021-01" db="EMBL/GenBank/DDBJ databases">
        <title>Whole genome shotgun sequence of Rhizocola hellebori NBRC 109834.</title>
        <authorList>
            <person name="Komaki H."/>
            <person name="Tamura T."/>
        </authorList>
    </citation>
    <scope>NUCLEOTIDE SEQUENCE</scope>
    <source>
        <strain evidence="1">NBRC 109834</strain>
    </source>
</reference>
<dbReference type="EMBL" id="BONY01000012">
    <property type="protein sequence ID" value="GIH04443.1"/>
    <property type="molecule type" value="Genomic_DNA"/>
</dbReference>